<feature type="transmembrane region" description="Helical" evidence="5">
    <location>
        <begin position="95"/>
        <end position="117"/>
    </location>
</feature>
<evidence type="ECO:0000313" key="6">
    <source>
        <dbReference type="EMBL" id="BAI80174.1"/>
    </source>
</evidence>
<dbReference type="PANTHER" id="PTHR43701:SF2">
    <property type="entry name" value="MEMBRANE TRANSPORTER PROTEIN YJNA-RELATED"/>
    <property type="match status" value="1"/>
</dbReference>
<evidence type="ECO:0000256" key="1">
    <source>
        <dbReference type="ARBA" id="ARBA00004141"/>
    </source>
</evidence>
<evidence type="ECO:0000313" key="7">
    <source>
        <dbReference type="Proteomes" id="UP000001520"/>
    </source>
</evidence>
<feature type="transmembrane region" description="Helical" evidence="5">
    <location>
        <begin position="197"/>
        <end position="218"/>
    </location>
</feature>
<evidence type="ECO:0000256" key="2">
    <source>
        <dbReference type="ARBA" id="ARBA00022692"/>
    </source>
</evidence>
<keyword evidence="5" id="KW-1003">Cell membrane</keyword>
<sequence>MLLITILAFIFSFLFALGGVGSAIVLVPIMYWIGIPLNEAKPTGLFINTISLIGATYSNIKNKRLDVKIGIPIIVASMILAPIGAYFSTIIPKEIVLIIFIIFLIFSSFMMLFFRASKYEDNYREDSPYIALALIGSLAGFISGLLGIGGGGLISPLMIMLGFNPKKVATVTAFVVPFSSITGFFAYLAMGHINIKLLIFVGLAAYLGGYLGTHFMHLKMKPATVKKFLGVILLILAIKLLIKLF</sequence>
<comment type="subcellular location">
    <subcellularLocation>
        <location evidence="5">Cell membrane</location>
        <topology evidence="5">Multi-pass membrane protein</topology>
    </subcellularLocation>
    <subcellularLocation>
        <location evidence="1">Membrane</location>
        <topology evidence="1">Multi-pass membrane protein</topology>
    </subcellularLocation>
</comment>
<dbReference type="Proteomes" id="UP000001520">
    <property type="component" value="Chromosome"/>
</dbReference>
<feature type="transmembrane region" description="Helical" evidence="5">
    <location>
        <begin position="40"/>
        <end position="57"/>
    </location>
</feature>
<dbReference type="AlphaFoldDB" id="D3PC51"/>
<feature type="transmembrane region" description="Helical" evidence="5">
    <location>
        <begin position="168"/>
        <end position="190"/>
    </location>
</feature>
<dbReference type="eggNOG" id="COG0730">
    <property type="taxonomic scope" value="Bacteria"/>
</dbReference>
<keyword evidence="7" id="KW-1185">Reference proteome</keyword>
<dbReference type="STRING" id="639282.DEFDS_0694"/>
<dbReference type="KEGG" id="ddf:DEFDS_0694"/>
<dbReference type="Pfam" id="PF01925">
    <property type="entry name" value="TauE"/>
    <property type="match status" value="1"/>
</dbReference>
<reference evidence="6 7" key="1">
    <citation type="journal article" date="2010" name="DNA Res.">
        <title>Bacterial lifestyle in a deep-sea hydrothermal vent chimney revealed by the genome sequence of the thermophilic bacterium Deferribacter desulfuricans SSM1.</title>
        <authorList>
            <person name="Takaki Y."/>
            <person name="Shimamura S."/>
            <person name="Nakagawa S."/>
            <person name="Fukuhara Y."/>
            <person name="Horikawa H."/>
            <person name="Ankai A."/>
            <person name="Harada T."/>
            <person name="Hosoyama A."/>
            <person name="Oguchi A."/>
            <person name="Fukui S."/>
            <person name="Fujita N."/>
            <person name="Takami H."/>
            <person name="Takai K."/>
        </authorList>
    </citation>
    <scope>NUCLEOTIDE SEQUENCE [LARGE SCALE GENOMIC DNA]</scope>
    <source>
        <strain evidence="7">DSM 14783 / JCM 11476 / NBRC 101012 / SSM1</strain>
    </source>
</reference>
<comment type="similarity">
    <text evidence="5">Belongs to the 4-toluene sulfonate uptake permease (TSUP) (TC 2.A.102) family.</text>
</comment>
<dbReference type="InterPro" id="IPR002781">
    <property type="entry name" value="TM_pro_TauE-like"/>
</dbReference>
<feature type="transmembrane region" description="Helical" evidence="5">
    <location>
        <begin position="7"/>
        <end position="34"/>
    </location>
</feature>
<dbReference type="InterPro" id="IPR051598">
    <property type="entry name" value="TSUP/Inactive_protease-like"/>
</dbReference>
<feature type="transmembrane region" description="Helical" evidence="5">
    <location>
        <begin position="69"/>
        <end position="89"/>
    </location>
</feature>
<keyword evidence="3 5" id="KW-1133">Transmembrane helix</keyword>
<proteinExistence type="inferred from homology"/>
<gene>
    <name evidence="6" type="ordered locus">DEFDS_0694</name>
</gene>
<name>D3PC51_DEFDS</name>
<dbReference type="HOGENOM" id="CLU_045498_5_4_0"/>
<keyword evidence="2 5" id="KW-0812">Transmembrane</keyword>
<dbReference type="EMBL" id="AP011529">
    <property type="protein sequence ID" value="BAI80174.1"/>
    <property type="molecule type" value="Genomic_DNA"/>
</dbReference>
<protein>
    <recommendedName>
        <fullName evidence="5">Probable membrane transporter protein</fullName>
    </recommendedName>
</protein>
<accession>D3PC51</accession>
<evidence type="ECO:0000256" key="5">
    <source>
        <dbReference type="RuleBase" id="RU363041"/>
    </source>
</evidence>
<keyword evidence="4 5" id="KW-0472">Membrane</keyword>
<dbReference type="RefSeq" id="WP_013007422.1">
    <property type="nucleotide sequence ID" value="NC_013939.1"/>
</dbReference>
<evidence type="ECO:0000256" key="3">
    <source>
        <dbReference type="ARBA" id="ARBA00022989"/>
    </source>
</evidence>
<dbReference type="PANTHER" id="PTHR43701">
    <property type="entry name" value="MEMBRANE TRANSPORTER PROTEIN MJ0441-RELATED"/>
    <property type="match status" value="1"/>
</dbReference>
<dbReference type="GO" id="GO:0005886">
    <property type="term" value="C:plasma membrane"/>
    <property type="evidence" value="ECO:0007669"/>
    <property type="project" value="UniProtKB-SubCell"/>
</dbReference>
<feature type="transmembrane region" description="Helical" evidence="5">
    <location>
        <begin position="224"/>
        <end position="242"/>
    </location>
</feature>
<organism evidence="6 7">
    <name type="scientific">Deferribacter desulfuricans (strain DSM 14783 / JCM 11476 / NBRC 101012 / SSM1)</name>
    <dbReference type="NCBI Taxonomy" id="639282"/>
    <lineage>
        <taxon>Bacteria</taxon>
        <taxon>Pseudomonadati</taxon>
        <taxon>Deferribacterota</taxon>
        <taxon>Deferribacteres</taxon>
        <taxon>Deferribacterales</taxon>
        <taxon>Deferribacteraceae</taxon>
        <taxon>Deferribacter</taxon>
    </lineage>
</organism>
<dbReference type="OrthoDB" id="9805863at2"/>
<feature type="transmembrane region" description="Helical" evidence="5">
    <location>
        <begin position="129"/>
        <end position="148"/>
    </location>
</feature>
<evidence type="ECO:0000256" key="4">
    <source>
        <dbReference type="ARBA" id="ARBA00023136"/>
    </source>
</evidence>